<proteinExistence type="predicted"/>
<dbReference type="EnsemblPlants" id="MELO3C032000.2.1">
    <property type="protein sequence ID" value="MELO3C032000.2.1"/>
    <property type="gene ID" value="MELO3C032000.2"/>
</dbReference>
<keyword evidence="1" id="KW-0472">Membrane</keyword>
<reference evidence="2" key="1">
    <citation type="submission" date="2023-03" db="UniProtKB">
        <authorList>
            <consortium name="EnsemblPlants"/>
        </authorList>
    </citation>
    <scope>IDENTIFICATION</scope>
</reference>
<feature type="transmembrane region" description="Helical" evidence="1">
    <location>
        <begin position="68"/>
        <end position="94"/>
    </location>
</feature>
<dbReference type="AlphaFoldDB" id="A0A9I9EDD9"/>
<accession>A0A9I9EDD9</accession>
<evidence type="ECO:0000313" key="2">
    <source>
        <dbReference type="EnsemblPlants" id="MELO3C032000.2.1"/>
    </source>
</evidence>
<keyword evidence="1" id="KW-0812">Transmembrane</keyword>
<sequence length="139" mass="15651">MAVFSDVVTGSMLLNTYTRILANEELGLRPSLSLATLQGPENINERNCIKCTFGNYPNGTYVVSMTWYFFKILEFSCHTALLMLLIGFASCLNLQLKPFHSIEKKIMVTEGPDGSRKSEKEQYDPAKQKTIAHLIKNVL</sequence>
<protein>
    <submittedName>
        <fullName evidence="2">Uncharacterized protein</fullName>
    </submittedName>
</protein>
<name>A0A9I9EDD9_CUCME</name>
<evidence type="ECO:0000256" key="1">
    <source>
        <dbReference type="SAM" id="Phobius"/>
    </source>
</evidence>
<keyword evidence="1" id="KW-1133">Transmembrane helix</keyword>
<dbReference type="Gramene" id="MELO3C032000.2.1">
    <property type="protein sequence ID" value="MELO3C032000.2.1"/>
    <property type="gene ID" value="MELO3C032000.2"/>
</dbReference>
<organism evidence="2">
    <name type="scientific">Cucumis melo</name>
    <name type="common">Muskmelon</name>
    <dbReference type="NCBI Taxonomy" id="3656"/>
    <lineage>
        <taxon>Eukaryota</taxon>
        <taxon>Viridiplantae</taxon>
        <taxon>Streptophyta</taxon>
        <taxon>Embryophyta</taxon>
        <taxon>Tracheophyta</taxon>
        <taxon>Spermatophyta</taxon>
        <taxon>Magnoliopsida</taxon>
        <taxon>eudicotyledons</taxon>
        <taxon>Gunneridae</taxon>
        <taxon>Pentapetalae</taxon>
        <taxon>rosids</taxon>
        <taxon>fabids</taxon>
        <taxon>Cucurbitales</taxon>
        <taxon>Cucurbitaceae</taxon>
        <taxon>Benincaseae</taxon>
        <taxon>Cucumis</taxon>
    </lineage>
</organism>